<evidence type="ECO:0000256" key="3">
    <source>
        <dbReference type="ARBA" id="ARBA00022692"/>
    </source>
</evidence>
<dbReference type="Pfam" id="PF02588">
    <property type="entry name" value="YitT_membrane"/>
    <property type="match status" value="1"/>
</dbReference>
<dbReference type="InterPro" id="IPR019264">
    <property type="entry name" value="DUF2179"/>
</dbReference>
<keyword evidence="5 6" id="KW-0472">Membrane</keyword>
<dbReference type="PANTHER" id="PTHR33545">
    <property type="entry name" value="UPF0750 MEMBRANE PROTEIN YITT-RELATED"/>
    <property type="match status" value="1"/>
</dbReference>
<dbReference type="EMBL" id="FMAU01000003">
    <property type="protein sequence ID" value="SCC14297.1"/>
    <property type="molecule type" value="Genomic_DNA"/>
</dbReference>
<evidence type="ECO:0000313" key="8">
    <source>
        <dbReference type="EMBL" id="SCC14297.1"/>
    </source>
</evidence>
<keyword evidence="4 6" id="KW-1133">Transmembrane helix</keyword>
<dbReference type="RefSeq" id="WP_058298776.1">
    <property type="nucleotide sequence ID" value="NZ_FMAU01000003.1"/>
</dbReference>
<protein>
    <submittedName>
        <fullName evidence="8">Uncharacterized membrane-anchored protein YitT, contains DUF161 and DUF2179 domains</fullName>
    </submittedName>
</protein>
<dbReference type="Proteomes" id="UP000181997">
    <property type="component" value="Unassembled WGS sequence"/>
</dbReference>
<name>A0A0V8HGM2_9BACI</name>
<feature type="transmembrane region" description="Helical" evidence="6">
    <location>
        <begin position="75"/>
        <end position="90"/>
    </location>
</feature>
<evidence type="ECO:0000256" key="6">
    <source>
        <dbReference type="SAM" id="Phobius"/>
    </source>
</evidence>
<comment type="subcellular location">
    <subcellularLocation>
        <location evidence="1">Cell membrane</location>
        <topology evidence="1">Multi-pass membrane protein</topology>
    </subcellularLocation>
</comment>
<feature type="transmembrane region" description="Helical" evidence="6">
    <location>
        <begin position="102"/>
        <end position="121"/>
    </location>
</feature>
<dbReference type="PANTHER" id="PTHR33545:SF4">
    <property type="entry name" value="UPF0750 MEMBRANE PROTEIN YXKD"/>
    <property type="match status" value="1"/>
</dbReference>
<feature type="transmembrane region" description="Helical" evidence="6">
    <location>
        <begin position="9"/>
        <end position="28"/>
    </location>
</feature>
<dbReference type="Gene3D" id="3.30.70.120">
    <property type="match status" value="1"/>
</dbReference>
<accession>A0A0V8HGM2</accession>
<gene>
    <name evidence="8" type="ORF">GA0061094_2656</name>
</gene>
<sequence length="278" mass="30434">MNKTTVKEITLIIVGSVFFALGVNLFAIPNELGEGGVTGISMTLYYLLGWSPGITNFVMNGALLAVGYKVLNKRVTWYTMLAIFFTSLFIKLTEGMGESVDIMLGTVFAGVFIGLGLGLVLRSGGTTGGSTIIARMLNQHFGWAVSTTMFVFDIVVVLGSSFVIGIENTMYTGISIYISTKILDYLIDGFDTRKAVTIISAHTDDIAEKVSAEMDRGVTVINARGHYSKESKDILYVVINKQELFLLKKKIQKIDEKAFVVVHDVRDVFGEGFTFPKT</sequence>
<dbReference type="Pfam" id="PF10035">
    <property type="entry name" value="DUF2179"/>
    <property type="match status" value="1"/>
</dbReference>
<evidence type="ECO:0000256" key="2">
    <source>
        <dbReference type="ARBA" id="ARBA00022475"/>
    </source>
</evidence>
<dbReference type="InterPro" id="IPR051461">
    <property type="entry name" value="UPF0750_membrane"/>
</dbReference>
<dbReference type="InterPro" id="IPR015867">
    <property type="entry name" value="N-reg_PII/ATP_PRibTrfase_C"/>
</dbReference>
<feature type="transmembrane region" description="Helical" evidence="6">
    <location>
        <begin position="141"/>
        <end position="166"/>
    </location>
</feature>
<evidence type="ECO:0000313" key="9">
    <source>
        <dbReference type="Proteomes" id="UP000181997"/>
    </source>
</evidence>
<dbReference type="CDD" id="cd16380">
    <property type="entry name" value="YitT_C"/>
    <property type="match status" value="1"/>
</dbReference>
<dbReference type="PIRSF" id="PIRSF006483">
    <property type="entry name" value="Membrane_protein_YitT"/>
    <property type="match status" value="1"/>
</dbReference>
<keyword evidence="9" id="KW-1185">Reference proteome</keyword>
<reference evidence="9" key="1">
    <citation type="submission" date="2016-08" db="EMBL/GenBank/DDBJ databases">
        <authorList>
            <person name="Varghese N."/>
            <person name="Submissions Spin"/>
        </authorList>
    </citation>
    <scope>NUCLEOTIDE SEQUENCE [LARGE SCALE GENOMIC DNA]</scope>
    <source>
        <strain evidence="9">SGD-1123</strain>
    </source>
</reference>
<feature type="transmembrane region" description="Helical" evidence="6">
    <location>
        <begin position="48"/>
        <end position="68"/>
    </location>
</feature>
<dbReference type="OrthoDB" id="1758221at2"/>
<dbReference type="GO" id="GO:0005886">
    <property type="term" value="C:plasma membrane"/>
    <property type="evidence" value="ECO:0007669"/>
    <property type="project" value="UniProtKB-SubCell"/>
</dbReference>
<organism evidence="8 9">
    <name type="scientific">[Bacillus] enclensis</name>
    <dbReference type="NCBI Taxonomy" id="1402860"/>
    <lineage>
        <taxon>Bacteria</taxon>
        <taxon>Bacillati</taxon>
        <taxon>Bacillota</taxon>
        <taxon>Bacilli</taxon>
        <taxon>Bacillales</taxon>
        <taxon>Bacillaceae</taxon>
        <taxon>Rossellomorea</taxon>
    </lineage>
</organism>
<dbReference type="InterPro" id="IPR003740">
    <property type="entry name" value="YitT"/>
</dbReference>
<evidence type="ECO:0000256" key="1">
    <source>
        <dbReference type="ARBA" id="ARBA00004651"/>
    </source>
</evidence>
<proteinExistence type="predicted"/>
<evidence type="ECO:0000256" key="5">
    <source>
        <dbReference type="ARBA" id="ARBA00023136"/>
    </source>
</evidence>
<keyword evidence="2" id="KW-1003">Cell membrane</keyword>
<evidence type="ECO:0000259" key="7">
    <source>
        <dbReference type="Pfam" id="PF10035"/>
    </source>
</evidence>
<dbReference type="AlphaFoldDB" id="A0A0V8HGM2"/>
<evidence type="ECO:0000256" key="4">
    <source>
        <dbReference type="ARBA" id="ARBA00022989"/>
    </source>
</evidence>
<feature type="domain" description="DUF2179" evidence="7">
    <location>
        <begin position="216"/>
        <end position="270"/>
    </location>
</feature>
<keyword evidence="3 6" id="KW-0812">Transmembrane</keyword>